<dbReference type="GO" id="GO:0006397">
    <property type="term" value="P:mRNA processing"/>
    <property type="evidence" value="ECO:0007669"/>
    <property type="project" value="UniProtKB-KW"/>
</dbReference>
<evidence type="ECO:0000256" key="2">
    <source>
        <dbReference type="PROSITE-ProRule" id="PRU00047"/>
    </source>
</evidence>
<evidence type="ECO:0000256" key="1">
    <source>
        <dbReference type="ARBA" id="ARBA00022664"/>
    </source>
</evidence>
<organism evidence="5 6">
    <name type="scientific">Botryobasidium botryosum (strain FD-172 SS1)</name>
    <dbReference type="NCBI Taxonomy" id="930990"/>
    <lineage>
        <taxon>Eukaryota</taxon>
        <taxon>Fungi</taxon>
        <taxon>Dikarya</taxon>
        <taxon>Basidiomycota</taxon>
        <taxon>Agaricomycotina</taxon>
        <taxon>Agaricomycetes</taxon>
        <taxon>Cantharellales</taxon>
        <taxon>Botryobasidiaceae</taxon>
        <taxon>Botryobasidium</taxon>
    </lineage>
</organism>
<evidence type="ECO:0000256" key="3">
    <source>
        <dbReference type="SAM" id="MobiDB-lite"/>
    </source>
</evidence>
<keyword evidence="6" id="KW-1185">Reference proteome</keyword>
<gene>
    <name evidence="5" type="ORF">BOTBODRAFT_34846</name>
</gene>
<evidence type="ECO:0000313" key="6">
    <source>
        <dbReference type="Proteomes" id="UP000027195"/>
    </source>
</evidence>
<reference evidence="6" key="1">
    <citation type="journal article" date="2014" name="Proc. Natl. Acad. Sci. U.S.A.">
        <title>Extensive sampling of basidiomycete genomes demonstrates inadequacy of the white-rot/brown-rot paradigm for wood decay fungi.</title>
        <authorList>
            <person name="Riley R."/>
            <person name="Salamov A.A."/>
            <person name="Brown D.W."/>
            <person name="Nagy L.G."/>
            <person name="Floudas D."/>
            <person name="Held B.W."/>
            <person name="Levasseur A."/>
            <person name="Lombard V."/>
            <person name="Morin E."/>
            <person name="Otillar R."/>
            <person name="Lindquist E.A."/>
            <person name="Sun H."/>
            <person name="LaButti K.M."/>
            <person name="Schmutz J."/>
            <person name="Jabbour D."/>
            <person name="Luo H."/>
            <person name="Baker S.E."/>
            <person name="Pisabarro A.G."/>
            <person name="Walton J.D."/>
            <person name="Blanchette R.A."/>
            <person name="Henrissat B."/>
            <person name="Martin F."/>
            <person name="Cullen D."/>
            <person name="Hibbett D.S."/>
            <person name="Grigoriev I.V."/>
        </authorList>
    </citation>
    <scope>NUCLEOTIDE SEQUENCE [LARGE SCALE GENOMIC DNA]</scope>
    <source>
        <strain evidence="6">FD-172 SS1</strain>
    </source>
</reference>
<name>A0A067MBB5_BOTB1</name>
<protein>
    <recommendedName>
        <fullName evidence="4">CCHC-type domain-containing protein</fullName>
    </recommendedName>
</protein>
<feature type="domain" description="CCHC-type" evidence="4">
    <location>
        <begin position="212"/>
        <end position="226"/>
    </location>
</feature>
<keyword evidence="2" id="KW-0479">Metal-binding</keyword>
<dbReference type="InParanoid" id="A0A067MBB5"/>
<evidence type="ECO:0000313" key="5">
    <source>
        <dbReference type="EMBL" id="KDQ11990.1"/>
    </source>
</evidence>
<dbReference type="PROSITE" id="PS50158">
    <property type="entry name" value="ZF_CCHC"/>
    <property type="match status" value="1"/>
</dbReference>
<dbReference type="HOGENOM" id="CLU_666592_0_0_1"/>
<dbReference type="STRING" id="930990.A0A067MBB5"/>
<keyword evidence="1" id="KW-0507">mRNA processing</keyword>
<dbReference type="SUPFAM" id="SSF57756">
    <property type="entry name" value="Retrovirus zinc finger-like domains"/>
    <property type="match status" value="1"/>
</dbReference>
<dbReference type="Proteomes" id="UP000027195">
    <property type="component" value="Unassembled WGS sequence"/>
</dbReference>
<dbReference type="EMBL" id="KL198053">
    <property type="protein sequence ID" value="KDQ11990.1"/>
    <property type="molecule type" value="Genomic_DNA"/>
</dbReference>
<dbReference type="GO" id="GO:0008270">
    <property type="term" value="F:zinc ion binding"/>
    <property type="evidence" value="ECO:0007669"/>
    <property type="project" value="UniProtKB-KW"/>
</dbReference>
<keyword evidence="2" id="KW-0863">Zinc-finger</keyword>
<feature type="compositionally biased region" description="Polar residues" evidence="3">
    <location>
        <begin position="391"/>
        <end position="413"/>
    </location>
</feature>
<evidence type="ECO:0000259" key="4">
    <source>
        <dbReference type="PROSITE" id="PS50158"/>
    </source>
</evidence>
<proteinExistence type="predicted"/>
<feature type="compositionally biased region" description="Low complexity" evidence="3">
    <location>
        <begin position="342"/>
        <end position="364"/>
    </location>
</feature>
<accession>A0A067MBB5</accession>
<feature type="non-terminal residue" evidence="5">
    <location>
        <position position="1"/>
    </location>
</feature>
<dbReference type="InterPro" id="IPR001878">
    <property type="entry name" value="Znf_CCHC"/>
</dbReference>
<dbReference type="GO" id="GO:0003676">
    <property type="term" value="F:nucleic acid binding"/>
    <property type="evidence" value="ECO:0007669"/>
    <property type="project" value="InterPro"/>
</dbReference>
<sequence length="413" mass="45266">TSAIFEVRWKTGDHSWEPYHAVRKLAALESYCEAFGITAPSKLPKGTAIPPNDPQIFVGSIFGSENLYKEARISRNRTPVVLPLRNMSGRFHRDERGDFTRPRHGYYGPIRGRSPLHRGFQPHTYRLYDSVDTERRTASRISAVMSSILAEERPPAMQPLYYADRVRSYQPAPPRHRSRSPGPTRIRLDYDRLTAGCRLTRDELDAHRRDGRCFHCHQQGHRSSDCASKNRRVVDQDTIMRDMSATPVPQYSARPTVPATTTVPNAAAAVPTVTAQQSHAVPTPQSTISFGFSHGMGNAGFGYNDDASVFSWDGHGAVPAFPLNNNTGFDSPITDMDSRSIVSVVPPSNMPSPSTSNSAPPSNSDKLATNDGALVEGMAKVLKLNDEAPANSPTTSPVSENSLSISAVPQKAT</sequence>
<dbReference type="InterPro" id="IPR036875">
    <property type="entry name" value="Znf_CCHC_sf"/>
</dbReference>
<dbReference type="AlphaFoldDB" id="A0A067MBB5"/>
<keyword evidence="2" id="KW-0862">Zinc</keyword>
<feature type="region of interest" description="Disordered" evidence="3">
    <location>
        <begin position="342"/>
        <end position="413"/>
    </location>
</feature>